<feature type="region of interest" description="Disordered" evidence="1">
    <location>
        <begin position="429"/>
        <end position="453"/>
    </location>
</feature>
<keyword evidence="2" id="KW-0472">Membrane</keyword>
<sequence length="453" mass="50926">MSSGNSITWNSEAPAMATSQKPRERSIGKLDNAVLRRKHLAMNFAKAIGFIEGPQSIHAFSFHGTILEILMYDVKLYVYIGWMLFWLILRHAGVITPEAIPDVASRYIGYSQAVLSFLLVFFLNSTYTEFKDMGRAAVGGPTPASTAAVMVKVFFKDDPHLQERVIRLINASHYLSWMDLCKYYSWIELEERGLLTKEEIAVIRVSEGAKKFRVPMVWAVEELAAYARKQDEILEDWLDLPREKRVGRRPAVLDKFLMTRIIDYINDGRTSFNGQFIQRGVLVPELYTHMVFWLMTVVLLVLGVYAGIGTEADVDEVSNQSWWIGGYMVVVVSFLGVFDVAIALREPFGLDAGLDIDPLVFVESTIVGHKALLKLPTMLGSEQTCRPTYDLWQRSKTAEGHADFIPPARGAAYTSSYSFPVNQEMREMLSSRLPKDEDGPLLGAAAEERASSA</sequence>
<proteinExistence type="predicted"/>
<feature type="compositionally biased region" description="Polar residues" evidence="1">
    <location>
        <begin position="1"/>
        <end position="11"/>
    </location>
</feature>
<evidence type="ECO:0000256" key="2">
    <source>
        <dbReference type="SAM" id="Phobius"/>
    </source>
</evidence>
<accession>A0A835YZV0</accession>
<reference evidence="3" key="1">
    <citation type="submission" date="2021-02" db="EMBL/GenBank/DDBJ databases">
        <title>First Annotated Genome of the Yellow-green Alga Tribonema minus.</title>
        <authorList>
            <person name="Mahan K.M."/>
        </authorList>
    </citation>
    <scope>NUCLEOTIDE SEQUENCE</scope>
    <source>
        <strain evidence="3">UTEX B ZZ1240</strain>
    </source>
</reference>
<protein>
    <recommendedName>
        <fullName evidence="5">Bestrophin homolog</fullName>
    </recommendedName>
</protein>
<evidence type="ECO:0000256" key="1">
    <source>
        <dbReference type="SAM" id="MobiDB-lite"/>
    </source>
</evidence>
<feature type="compositionally biased region" description="Basic and acidic residues" evidence="1">
    <location>
        <begin position="429"/>
        <end position="438"/>
    </location>
</feature>
<feature type="transmembrane region" description="Helical" evidence="2">
    <location>
        <begin position="286"/>
        <end position="308"/>
    </location>
</feature>
<organism evidence="3 4">
    <name type="scientific">Tribonema minus</name>
    <dbReference type="NCBI Taxonomy" id="303371"/>
    <lineage>
        <taxon>Eukaryota</taxon>
        <taxon>Sar</taxon>
        <taxon>Stramenopiles</taxon>
        <taxon>Ochrophyta</taxon>
        <taxon>PX clade</taxon>
        <taxon>Xanthophyceae</taxon>
        <taxon>Tribonematales</taxon>
        <taxon>Tribonemataceae</taxon>
        <taxon>Tribonema</taxon>
    </lineage>
</organism>
<dbReference type="Pfam" id="PF01062">
    <property type="entry name" value="Bestrophin"/>
    <property type="match status" value="1"/>
</dbReference>
<dbReference type="EMBL" id="JAFCMP010000246">
    <property type="protein sequence ID" value="KAG5182480.1"/>
    <property type="molecule type" value="Genomic_DNA"/>
</dbReference>
<keyword evidence="2" id="KW-0812">Transmembrane</keyword>
<keyword evidence="4" id="KW-1185">Reference proteome</keyword>
<comment type="caution">
    <text evidence="3">The sequence shown here is derived from an EMBL/GenBank/DDBJ whole genome shotgun (WGS) entry which is preliminary data.</text>
</comment>
<keyword evidence="2" id="KW-1133">Transmembrane helix</keyword>
<feature type="transmembrane region" description="Helical" evidence="2">
    <location>
        <begin position="107"/>
        <end position="127"/>
    </location>
</feature>
<gene>
    <name evidence="3" type="ORF">JKP88DRAFT_245627</name>
</gene>
<evidence type="ECO:0000313" key="3">
    <source>
        <dbReference type="EMBL" id="KAG5182480.1"/>
    </source>
</evidence>
<name>A0A835YZV0_9STRA</name>
<evidence type="ECO:0000313" key="4">
    <source>
        <dbReference type="Proteomes" id="UP000664859"/>
    </source>
</evidence>
<feature type="transmembrane region" description="Helical" evidence="2">
    <location>
        <begin position="76"/>
        <end position="95"/>
    </location>
</feature>
<dbReference type="GO" id="GO:0005254">
    <property type="term" value="F:chloride channel activity"/>
    <property type="evidence" value="ECO:0007669"/>
    <property type="project" value="InterPro"/>
</dbReference>
<feature type="transmembrane region" description="Helical" evidence="2">
    <location>
        <begin position="320"/>
        <end position="344"/>
    </location>
</feature>
<feature type="region of interest" description="Disordered" evidence="1">
    <location>
        <begin position="1"/>
        <end position="24"/>
    </location>
</feature>
<dbReference type="AlphaFoldDB" id="A0A835YZV0"/>
<dbReference type="InterPro" id="IPR021134">
    <property type="entry name" value="Bestrophin-like"/>
</dbReference>
<dbReference type="Proteomes" id="UP000664859">
    <property type="component" value="Unassembled WGS sequence"/>
</dbReference>
<evidence type="ECO:0008006" key="5">
    <source>
        <dbReference type="Google" id="ProtNLM"/>
    </source>
</evidence>